<dbReference type="AlphaFoldDB" id="A0A401RM05"/>
<evidence type="ECO:0000256" key="1">
    <source>
        <dbReference type="SAM" id="Coils"/>
    </source>
</evidence>
<evidence type="ECO:0000313" key="4">
    <source>
        <dbReference type="Proteomes" id="UP000287033"/>
    </source>
</evidence>
<evidence type="ECO:0000313" key="3">
    <source>
        <dbReference type="EMBL" id="GCC19192.1"/>
    </source>
</evidence>
<dbReference type="Proteomes" id="UP000287033">
    <property type="component" value="Unassembled WGS sequence"/>
</dbReference>
<dbReference type="OrthoDB" id="9937278at2759"/>
<feature type="region of interest" description="Disordered" evidence="2">
    <location>
        <begin position="28"/>
        <end position="73"/>
    </location>
</feature>
<gene>
    <name evidence="3" type="ORF">chiPu_0018258</name>
</gene>
<organism evidence="3 4">
    <name type="scientific">Chiloscyllium punctatum</name>
    <name type="common">Brownbanded bambooshark</name>
    <name type="synonym">Hemiscyllium punctatum</name>
    <dbReference type="NCBI Taxonomy" id="137246"/>
    <lineage>
        <taxon>Eukaryota</taxon>
        <taxon>Metazoa</taxon>
        <taxon>Chordata</taxon>
        <taxon>Craniata</taxon>
        <taxon>Vertebrata</taxon>
        <taxon>Chondrichthyes</taxon>
        <taxon>Elasmobranchii</taxon>
        <taxon>Galeomorphii</taxon>
        <taxon>Galeoidea</taxon>
        <taxon>Orectolobiformes</taxon>
        <taxon>Hemiscylliidae</taxon>
        <taxon>Chiloscyllium</taxon>
    </lineage>
</organism>
<keyword evidence="1" id="KW-0175">Coiled coil</keyword>
<proteinExistence type="predicted"/>
<comment type="caution">
    <text evidence="3">The sequence shown here is derived from an EMBL/GenBank/DDBJ whole genome shotgun (WGS) entry which is preliminary data.</text>
</comment>
<sequence>MRRDGTLRCTGLEERRVTCDLGKVDQRMRRRTGRTAAGGERESEHGLRRRPLDRGDMHSSCQRPVATYPDKTGEQVEKELHDGLEDGKERFKDLNDRFAKYINNTILSLMRKNKDLLAELKLAEKEENCRVEAIFQKARCDLKLRLEEQQKELNCLKADKEKYKKRSVSPRLGADKVLDWGLVERVGDGEPRWKPWCQESF</sequence>
<reference evidence="3 4" key="1">
    <citation type="journal article" date="2018" name="Nat. Ecol. Evol.">
        <title>Shark genomes provide insights into elasmobranch evolution and the origin of vertebrates.</title>
        <authorList>
            <person name="Hara Y"/>
            <person name="Yamaguchi K"/>
            <person name="Onimaru K"/>
            <person name="Kadota M"/>
            <person name="Koyanagi M"/>
            <person name="Keeley SD"/>
            <person name="Tatsumi K"/>
            <person name="Tanaka K"/>
            <person name="Motone F"/>
            <person name="Kageyama Y"/>
            <person name="Nozu R"/>
            <person name="Adachi N"/>
            <person name="Nishimura O"/>
            <person name="Nakagawa R"/>
            <person name="Tanegashima C"/>
            <person name="Kiyatake I"/>
            <person name="Matsumoto R"/>
            <person name="Murakumo K"/>
            <person name="Nishida K"/>
            <person name="Terakita A"/>
            <person name="Kuratani S"/>
            <person name="Sato K"/>
            <person name="Hyodo S Kuraku.S."/>
        </authorList>
    </citation>
    <scope>NUCLEOTIDE SEQUENCE [LARGE SCALE GENOMIC DNA]</scope>
</reference>
<dbReference type="EMBL" id="BEZZ01001516">
    <property type="protein sequence ID" value="GCC19192.1"/>
    <property type="molecule type" value="Genomic_DNA"/>
</dbReference>
<feature type="compositionally biased region" description="Basic and acidic residues" evidence="2">
    <location>
        <begin position="39"/>
        <end position="57"/>
    </location>
</feature>
<accession>A0A401RM05</accession>
<name>A0A401RM05_CHIPU</name>
<protein>
    <submittedName>
        <fullName evidence="3">Uncharacterized protein</fullName>
    </submittedName>
</protein>
<feature type="coiled-coil region" evidence="1">
    <location>
        <begin position="106"/>
        <end position="166"/>
    </location>
</feature>
<keyword evidence="4" id="KW-1185">Reference proteome</keyword>
<evidence type="ECO:0000256" key="2">
    <source>
        <dbReference type="SAM" id="MobiDB-lite"/>
    </source>
</evidence>